<dbReference type="EnsemblPlants" id="KQK19215">
    <property type="protein sequence ID" value="KQK19215"/>
    <property type="gene ID" value="BRADI_1g47008v3"/>
</dbReference>
<dbReference type="AlphaFoldDB" id="A0A0Q3H8G4"/>
<feature type="compositionally biased region" description="Basic and acidic residues" evidence="1">
    <location>
        <begin position="167"/>
        <end position="182"/>
    </location>
</feature>
<keyword evidence="4" id="KW-1185">Reference proteome</keyword>
<evidence type="ECO:0000256" key="1">
    <source>
        <dbReference type="SAM" id="MobiDB-lite"/>
    </source>
</evidence>
<evidence type="ECO:0000313" key="3">
    <source>
        <dbReference type="EnsemblPlants" id="KQK19215"/>
    </source>
</evidence>
<gene>
    <name evidence="2" type="ORF">BRADI_1g47008v3</name>
</gene>
<reference evidence="3" key="3">
    <citation type="submission" date="2018-08" db="UniProtKB">
        <authorList>
            <consortium name="EnsemblPlants"/>
        </authorList>
    </citation>
    <scope>IDENTIFICATION</scope>
    <source>
        <strain evidence="3">cv. Bd21</strain>
    </source>
</reference>
<reference evidence="2 3" key="1">
    <citation type="journal article" date="2010" name="Nature">
        <title>Genome sequencing and analysis of the model grass Brachypodium distachyon.</title>
        <authorList>
            <consortium name="International Brachypodium Initiative"/>
        </authorList>
    </citation>
    <scope>NUCLEOTIDE SEQUENCE [LARGE SCALE GENOMIC DNA]</scope>
    <source>
        <strain evidence="2 3">Bd21</strain>
    </source>
</reference>
<feature type="compositionally biased region" description="Basic and acidic residues" evidence="1">
    <location>
        <begin position="57"/>
        <end position="67"/>
    </location>
</feature>
<feature type="region of interest" description="Disordered" evidence="1">
    <location>
        <begin position="146"/>
        <end position="182"/>
    </location>
</feature>
<evidence type="ECO:0000313" key="2">
    <source>
        <dbReference type="EMBL" id="KQK19215.1"/>
    </source>
</evidence>
<dbReference type="Gramene" id="KQK19215">
    <property type="protein sequence ID" value="KQK19215"/>
    <property type="gene ID" value="BRADI_1g47008v3"/>
</dbReference>
<reference evidence="2" key="2">
    <citation type="submission" date="2017-06" db="EMBL/GenBank/DDBJ databases">
        <title>WGS assembly of Brachypodium distachyon.</title>
        <authorList>
            <consortium name="The International Brachypodium Initiative"/>
            <person name="Lucas S."/>
            <person name="Harmon-Smith M."/>
            <person name="Lail K."/>
            <person name="Tice H."/>
            <person name="Grimwood J."/>
            <person name="Bruce D."/>
            <person name="Barry K."/>
            <person name="Shu S."/>
            <person name="Lindquist E."/>
            <person name="Wang M."/>
            <person name="Pitluck S."/>
            <person name="Vogel J.P."/>
            <person name="Garvin D.F."/>
            <person name="Mockler T.C."/>
            <person name="Schmutz J."/>
            <person name="Rokhsar D."/>
            <person name="Bevan M.W."/>
        </authorList>
    </citation>
    <scope>NUCLEOTIDE SEQUENCE</scope>
    <source>
        <strain evidence="2">Bd21</strain>
    </source>
</reference>
<dbReference type="EMBL" id="CM000880">
    <property type="protein sequence ID" value="KQK19215.1"/>
    <property type="molecule type" value="Genomic_DNA"/>
</dbReference>
<protein>
    <submittedName>
        <fullName evidence="2 3">Uncharacterized protein</fullName>
    </submittedName>
</protein>
<feature type="compositionally biased region" description="Basic and acidic residues" evidence="1">
    <location>
        <begin position="82"/>
        <end position="92"/>
    </location>
</feature>
<dbReference type="InParanoid" id="A0A0Q3H8G4"/>
<evidence type="ECO:0000313" key="4">
    <source>
        <dbReference type="Proteomes" id="UP000008810"/>
    </source>
</evidence>
<sequence length="220" mass="23731">MAPASPSWVILGKLPRVAAADLQPGADLSLALTATRRVRSSPSHCAGSAWVGPRPPWTEKGEQDARGKSSPAAAQGFLGTDPRGKRGGEERGLTASRMEGLVWPEDGRSGLSTAGLQLPGERTTRGGSGRRISRGRAALDSGRWREAPGGVREAGCSRASSRGRRRFPPELKKKPQEMRELGGEEKQRQIWCSCHHHGSYNKTPIYTLDMLKPKDGHATH</sequence>
<name>A0A0Q3H8G4_BRADI</name>
<feature type="region of interest" description="Disordered" evidence="1">
    <location>
        <begin position="41"/>
        <end position="133"/>
    </location>
</feature>
<accession>A0A0Q3H8G4</accession>
<proteinExistence type="predicted"/>
<dbReference type="Proteomes" id="UP000008810">
    <property type="component" value="Chromosome 1"/>
</dbReference>
<organism evidence="2">
    <name type="scientific">Brachypodium distachyon</name>
    <name type="common">Purple false brome</name>
    <name type="synonym">Trachynia distachya</name>
    <dbReference type="NCBI Taxonomy" id="15368"/>
    <lineage>
        <taxon>Eukaryota</taxon>
        <taxon>Viridiplantae</taxon>
        <taxon>Streptophyta</taxon>
        <taxon>Embryophyta</taxon>
        <taxon>Tracheophyta</taxon>
        <taxon>Spermatophyta</taxon>
        <taxon>Magnoliopsida</taxon>
        <taxon>Liliopsida</taxon>
        <taxon>Poales</taxon>
        <taxon>Poaceae</taxon>
        <taxon>BOP clade</taxon>
        <taxon>Pooideae</taxon>
        <taxon>Stipodae</taxon>
        <taxon>Brachypodieae</taxon>
        <taxon>Brachypodium</taxon>
    </lineage>
</organism>